<proteinExistence type="predicted"/>
<dbReference type="EMBL" id="OZ075125">
    <property type="protein sequence ID" value="CAL4931148.1"/>
    <property type="molecule type" value="Genomic_DNA"/>
</dbReference>
<dbReference type="InterPro" id="IPR008949">
    <property type="entry name" value="Isoprenoid_synthase_dom_sf"/>
</dbReference>
<gene>
    <name evidence="5" type="ORF">URODEC1_LOCUS26887</name>
</gene>
<protein>
    <submittedName>
        <fullName evidence="5">Uncharacterized protein</fullName>
    </submittedName>
</protein>
<reference evidence="6" key="1">
    <citation type="submission" date="2024-06" db="EMBL/GenBank/DDBJ databases">
        <authorList>
            <person name="Ryan C."/>
        </authorList>
    </citation>
    <scope>NUCLEOTIDE SEQUENCE [LARGE SCALE GENOMIC DNA]</scope>
</reference>
<dbReference type="CDD" id="cd00684">
    <property type="entry name" value="Terpene_cyclase_plant_C1"/>
    <property type="match status" value="1"/>
</dbReference>
<dbReference type="InterPro" id="IPR050148">
    <property type="entry name" value="Terpene_synthase-like"/>
</dbReference>
<evidence type="ECO:0000259" key="3">
    <source>
        <dbReference type="Pfam" id="PF01397"/>
    </source>
</evidence>
<dbReference type="InterPro" id="IPR008930">
    <property type="entry name" value="Terpenoid_cyclase/PrenylTrfase"/>
</dbReference>
<dbReference type="SUPFAM" id="SSF48576">
    <property type="entry name" value="Terpenoid synthases"/>
    <property type="match status" value="1"/>
</dbReference>
<feature type="domain" description="Terpene synthase metal-binding" evidence="4">
    <location>
        <begin position="225"/>
        <end position="459"/>
    </location>
</feature>
<keyword evidence="2" id="KW-0479">Metal-binding</keyword>
<dbReference type="InterPro" id="IPR036965">
    <property type="entry name" value="Terpene_synth_N_sf"/>
</dbReference>
<evidence type="ECO:0000256" key="2">
    <source>
        <dbReference type="ARBA" id="ARBA00022723"/>
    </source>
</evidence>
<name>A0ABC8XTY6_9POAL</name>
<feature type="domain" description="Terpene synthase N-terminal" evidence="3">
    <location>
        <begin position="2"/>
        <end position="164"/>
    </location>
</feature>
<dbReference type="PANTHER" id="PTHR31225">
    <property type="entry name" value="OS04G0344100 PROTEIN-RELATED"/>
    <property type="match status" value="1"/>
</dbReference>
<evidence type="ECO:0000256" key="1">
    <source>
        <dbReference type="ARBA" id="ARBA00001946"/>
    </source>
</evidence>
<keyword evidence="6" id="KW-1185">Reference proteome</keyword>
<dbReference type="AlphaFoldDB" id="A0ABC8XTY6"/>
<dbReference type="GO" id="GO:0010333">
    <property type="term" value="F:terpene synthase activity"/>
    <property type="evidence" value="ECO:0007669"/>
    <property type="project" value="UniProtKB-ARBA"/>
</dbReference>
<dbReference type="Gene3D" id="1.50.10.130">
    <property type="entry name" value="Terpene synthase, N-terminal domain"/>
    <property type="match status" value="1"/>
</dbReference>
<comment type="cofactor">
    <cofactor evidence="1">
        <name>Mg(2+)</name>
        <dbReference type="ChEBI" id="CHEBI:18420"/>
    </cofactor>
</comment>
<dbReference type="InterPro" id="IPR044814">
    <property type="entry name" value="Terpene_cyclase_plant_C1"/>
</dbReference>
<dbReference type="PANTHER" id="PTHR31225:SF63">
    <property type="entry name" value="BETA-SELINENE SYNTHASE"/>
    <property type="match status" value="1"/>
</dbReference>
<dbReference type="InterPro" id="IPR001906">
    <property type="entry name" value="Terpene_synth_N"/>
</dbReference>
<organism evidence="5 6">
    <name type="scientific">Urochloa decumbens</name>
    <dbReference type="NCBI Taxonomy" id="240449"/>
    <lineage>
        <taxon>Eukaryota</taxon>
        <taxon>Viridiplantae</taxon>
        <taxon>Streptophyta</taxon>
        <taxon>Embryophyta</taxon>
        <taxon>Tracheophyta</taxon>
        <taxon>Spermatophyta</taxon>
        <taxon>Magnoliopsida</taxon>
        <taxon>Liliopsida</taxon>
        <taxon>Poales</taxon>
        <taxon>Poaceae</taxon>
        <taxon>PACMAD clade</taxon>
        <taxon>Panicoideae</taxon>
        <taxon>Panicodae</taxon>
        <taxon>Paniceae</taxon>
        <taxon>Melinidinae</taxon>
        <taxon>Urochloa</taxon>
    </lineage>
</organism>
<dbReference type="GO" id="GO:0046872">
    <property type="term" value="F:metal ion binding"/>
    <property type="evidence" value="ECO:0007669"/>
    <property type="project" value="UniProtKB-KW"/>
</dbReference>
<evidence type="ECO:0000313" key="6">
    <source>
        <dbReference type="Proteomes" id="UP001497457"/>
    </source>
</evidence>
<dbReference type="Pfam" id="PF03936">
    <property type="entry name" value="Terpene_synth_C"/>
    <property type="match status" value="1"/>
</dbReference>
<dbReference type="InterPro" id="IPR005630">
    <property type="entry name" value="Terpene_synthase_metal-bd"/>
</dbReference>
<dbReference type="SUPFAM" id="SSF48239">
    <property type="entry name" value="Terpenoid cyclases/Protein prenyltransferases"/>
    <property type="match status" value="1"/>
</dbReference>
<evidence type="ECO:0000313" key="5">
    <source>
        <dbReference type="EMBL" id="CAL4931148.1"/>
    </source>
</evidence>
<evidence type="ECO:0000259" key="4">
    <source>
        <dbReference type="Pfam" id="PF03936"/>
    </source>
</evidence>
<dbReference type="Pfam" id="PF01397">
    <property type="entry name" value="Terpene_synth"/>
    <property type="match status" value="1"/>
</dbReference>
<sequence>MSEECMRERADQLKGEVHRMFEAGKTTMSMADALTFVDTLEHLGISLHFRKEIDSVLGLVHSDEELEFASSNDLHIVALRFRLLRQHGFWVSADVFDKFKDGNGSFSAGLCGKPRDLLSLYNAAHMAIPREDALDDAIAFARQHLEAVKGELRSPMAEQVSRALDIPLPRYMPRLEAMHYIAEYAQEEAHDPLLLELAKLDFNLVRSVHLRACSVDRWWRKVYDDVKLNFCRDRAVEMYFWTFEMLPWEECSRSRIILTKIIGLATFMDDSYDCYATFEDCERFDEAIQRWEEQESAVSIIPEYLRPLYLETLSHFNEFRGLMKPHEKHRMDYLIKEYKMQSRLYLQEAKWSSEKSMPTFKEHSKVSVMSSFVPTLCLVALVCAEEDVATEAAYEWAIRMPDMYIASGEIGRFLNDVSSYKRGKNKDVASSVECYVKEHGVMGDEAAAAIAAMVELAWRRINKGCLEMDHEVLRAARIVVGMSATLEVMYLGGRDGYTFGKDIKDLVVPLFVEPMV</sequence>
<dbReference type="Gene3D" id="1.10.600.10">
    <property type="entry name" value="Farnesyl Diphosphate Synthase"/>
    <property type="match status" value="1"/>
</dbReference>
<reference evidence="5 6" key="2">
    <citation type="submission" date="2024-10" db="EMBL/GenBank/DDBJ databases">
        <authorList>
            <person name="Ryan C."/>
        </authorList>
    </citation>
    <scope>NUCLEOTIDE SEQUENCE [LARGE SCALE GENOMIC DNA]</scope>
</reference>
<dbReference type="Proteomes" id="UP001497457">
    <property type="component" value="Chromosome 15b"/>
</dbReference>
<accession>A0ABC8XTY6</accession>